<sequence length="173" mass="19725">MNYGNIKKNDIANGEGVRVSLFVSGCTNHCFHCFQPETWDFDYGQPFTAATQEEILQALEPSYIQGLTLLGGDPFELSNQAELVKLLRAVKARYPEKNIWSYTGFLLDQDLLEGGRRHGPCTDEMLSYLDVLIDGPFVEEKKNISLKFRGSENQRVIDVKKSLREQEVILYLE</sequence>
<protein>
    <submittedName>
        <fullName evidence="1">Anaerobic ribonucleoside-triphosphate reductase activating protein</fullName>
    </submittedName>
</protein>
<reference evidence="1" key="1">
    <citation type="submission" date="2019-04" db="EMBL/GenBank/DDBJ databases">
        <title>Microbes associate with the intestines of laboratory mice.</title>
        <authorList>
            <person name="Navarre W."/>
            <person name="Wong E."/>
            <person name="Huang K."/>
            <person name="Tropini C."/>
            <person name="Ng K."/>
            <person name="Yu B."/>
        </authorList>
    </citation>
    <scope>NUCLEOTIDE SEQUENCE</scope>
    <source>
        <strain evidence="1">NM09_H32</strain>
    </source>
</reference>
<accession>A0AC61R8W8</accession>
<evidence type="ECO:0000313" key="1">
    <source>
        <dbReference type="EMBL" id="TGY66521.1"/>
    </source>
</evidence>
<proteinExistence type="predicted"/>
<dbReference type="EMBL" id="SRYG01000006">
    <property type="protein sequence ID" value="TGY66521.1"/>
    <property type="molecule type" value="Genomic_DNA"/>
</dbReference>
<organism evidence="1 2">
    <name type="scientific">Dubosiella muris</name>
    <dbReference type="NCBI Taxonomy" id="3038133"/>
    <lineage>
        <taxon>Bacteria</taxon>
        <taxon>Bacillati</taxon>
        <taxon>Bacillota</taxon>
        <taxon>Erysipelotrichia</taxon>
        <taxon>Erysipelotrichales</taxon>
        <taxon>Erysipelotrichaceae</taxon>
        <taxon>Dubosiella</taxon>
    </lineage>
</organism>
<keyword evidence="2" id="KW-1185">Reference proteome</keyword>
<comment type="caution">
    <text evidence="1">The sequence shown here is derived from an EMBL/GenBank/DDBJ whole genome shotgun (WGS) entry which is preliminary data.</text>
</comment>
<name>A0AC61R8W8_9FIRM</name>
<evidence type="ECO:0000313" key="2">
    <source>
        <dbReference type="Proteomes" id="UP000308836"/>
    </source>
</evidence>
<dbReference type="Proteomes" id="UP000308836">
    <property type="component" value="Unassembled WGS sequence"/>
</dbReference>
<gene>
    <name evidence="1" type="primary">nrdG</name>
    <name evidence="1" type="ORF">E5336_04290</name>
</gene>